<protein>
    <submittedName>
        <fullName evidence="2">Uncharacterized protein</fullName>
    </submittedName>
</protein>
<reference evidence="2" key="1">
    <citation type="submission" date="2023-10" db="EMBL/GenBank/DDBJ databases">
        <authorList>
            <person name="Chen Y."/>
            <person name="Shah S."/>
            <person name="Dougan E. K."/>
            <person name="Thang M."/>
            <person name="Chan C."/>
        </authorList>
    </citation>
    <scope>NUCLEOTIDE SEQUENCE [LARGE SCALE GENOMIC DNA]</scope>
</reference>
<name>A0ABN9VR46_9DINO</name>
<evidence type="ECO:0000313" key="3">
    <source>
        <dbReference type="Proteomes" id="UP001189429"/>
    </source>
</evidence>
<evidence type="ECO:0000256" key="1">
    <source>
        <dbReference type="SAM" id="MobiDB-lite"/>
    </source>
</evidence>
<accession>A0ABN9VR46</accession>
<keyword evidence="3" id="KW-1185">Reference proteome</keyword>
<dbReference type="EMBL" id="CAUYUJ010017574">
    <property type="protein sequence ID" value="CAK0875929.1"/>
    <property type="molecule type" value="Genomic_DNA"/>
</dbReference>
<feature type="non-terminal residue" evidence="2">
    <location>
        <position position="165"/>
    </location>
</feature>
<comment type="caution">
    <text evidence="2">The sequence shown here is derived from an EMBL/GenBank/DDBJ whole genome shotgun (WGS) entry which is preliminary data.</text>
</comment>
<gene>
    <name evidence="2" type="ORF">PCOR1329_LOCUS60473</name>
</gene>
<feature type="compositionally biased region" description="Basic and acidic residues" evidence="1">
    <location>
        <begin position="108"/>
        <end position="128"/>
    </location>
</feature>
<proteinExistence type="predicted"/>
<organism evidence="2 3">
    <name type="scientific">Prorocentrum cordatum</name>
    <dbReference type="NCBI Taxonomy" id="2364126"/>
    <lineage>
        <taxon>Eukaryota</taxon>
        <taxon>Sar</taxon>
        <taxon>Alveolata</taxon>
        <taxon>Dinophyceae</taxon>
        <taxon>Prorocentrales</taxon>
        <taxon>Prorocentraceae</taxon>
        <taxon>Prorocentrum</taxon>
    </lineage>
</organism>
<dbReference type="Proteomes" id="UP001189429">
    <property type="component" value="Unassembled WGS sequence"/>
</dbReference>
<sequence>RLTEISDSRTAPGAHRSSRAPLDSPRSTTSVLLDLLTARLPFVRVHCRSGAEPPSVGAVPRRRVGFHTGALRILARRLPGRGRAQGRHRRRGGVRRRHGLAARLPLERGRQGRLPVHEHPPQERHLPEGLRGAGNAGRGQVPCGRGFDCLEQKHGSLRTAFQRFI</sequence>
<evidence type="ECO:0000313" key="2">
    <source>
        <dbReference type="EMBL" id="CAK0875929.1"/>
    </source>
</evidence>
<feature type="region of interest" description="Disordered" evidence="1">
    <location>
        <begin position="108"/>
        <end position="129"/>
    </location>
</feature>
<feature type="region of interest" description="Disordered" evidence="1">
    <location>
        <begin position="1"/>
        <end position="27"/>
    </location>
</feature>
<feature type="non-terminal residue" evidence="2">
    <location>
        <position position="1"/>
    </location>
</feature>